<evidence type="ECO:0000259" key="8">
    <source>
        <dbReference type="SMART" id="SM00864"/>
    </source>
</evidence>
<dbReference type="InterPro" id="IPR020805">
    <property type="entry name" value="Cell_div_FtsZ_CS"/>
</dbReference>
<comment type="subcellular location">
    <subcellularLocation>
        <location evidence="4">Cytoplasm</location>
    </subcellularLocation>
    <text evidence="4">Assembles at midcell at the inner surface of the cytoplasmic membrane.</text>
</comment>
<feature type="binding site" evidence="4">
    <location>
        <begin position="26"/>
        <end position="30"/>
    </location>
    <ligand>
        <name>GTP</name>
        <dbReference type="ChEBI" id="CHEBI:37565"/>
    </ligand>
</feature>
<dbReference type="SUPFAM" id="SSF55307">
    <property type="entry name" value="Tubulin C-terminal domain-like"/>
    <property type="match status" value="1"/>
</dbReference>
<feature type="binding site" evidence="4">
    <location>
        <position position="148"/>
    </location>
    <ligand>
        <name>GTP</name>
        <dbReference type="ChEBI" id="CHEBI:37565"/>
    </ligand>
</feature>
<dbReference type="InterPro" id="IPR008280">
    <property type="entry name" value="Tub_FtsZ_C"/>
</dbReference>
<dbReference type="InterPro" id="IPR003008">
    <property type="entry name" value="Tubulin_FtsZ_GTPase"/>
</dbReference>
<keyword evidence="2 4" id="KW-0547">Nucleotide-binding</keyword>
<dbReference type="GO" id="GO:0005525">
    <property type="term" value="F:GTP binding"/>
    <property type="evidence" value="ECO:0007669"/>
    <property type="project" value="UniProtKB-UniRule"/>
</dbReference>
<evidence type="ECO:0000313" key="11">
    <source>
        <dbReference type="Proteomes" id="UP000505077"/>
    </source>
</evidence>
<evidence type="ECO:0000256" key="1">
    <source>
        <dbReference type="ARBA" id="ARBA00009690"/>
    </source>
</evidence>
<keyword evidence="4 6" id="KW-0717">Septation</keyword>
<gene>
    <name evidence="4 10" type="primary">ftsZ</name>
    <name evidence="10" type="ORF">ZNDK_0259</name>
</gene>
<comment type="caution">
    <text evidence="10">The sequence shown here is derived from an EMBL/GenBank/DDBJ whole genome shotgun (WGS) entry which is preliminary data.</text>
</comment>
<dbReference type="Gene3D" id="3.40.50.1440">
    <property type="entry name" value="Tubulin/FtsZ, GTPase domain"/>
    <property type="match status" value="1"/>
</dbReference>
<dbReference type="AlphaFoldDB" id="A0A6L2R4G1"/>
<evidence type="ECO:0000313" key="10">
    <source>
        <dbReference type="EMBL" id="GFH62488.1"/>
    </source>
</evidence>
<sequence length="422" mass="44438">MAQSIVDDIELTLANSAKIKVFGVGGGGGNAVQHMIASGLRGVQFICANTDVQALNKSSASIKLQLGEKLTKGLGAGANPAVGRDAAIESSHAIKDAIGDADMVFVTAGLGGGTGTGAAPVVAQLAKEMGVLTVGVVTRPFAFEGTPRKRSAEDGLGEIKQHVDCLITIPNDRLLAFAPKKAKMNEMLQKANEVLYYAVKGIADVIVGDGMINLDFADVRTTMAESGLALMGTGMASGENRAREATHRAIISPLLEDVSLESAKAVLYNVSASSDITADEVKEIGELIADAAPKDANIIFGIIFDENMGDEIRITVIATGIESPKPVPVTPPVRGGGRGIRIHFPHDEETSGAGKGRRGEQWGDEQGYPPIPGPHPPRIRDISRWTGGHQGRERIRPGEEYSVYDADNSEWDVPAFLKSQAD</sequence>
<accession>A0A6L2R4G1</accession>
<dbReference type="Proteomes" id="UP000505077">
    <property type="component" value="Unassembled WGS sequence"/>
</dbReference>
<evidence type="ECO:0000256" key="4">
    <source>
        <dbReference type="HAMAP-Rule" id="MF_00909"/>
    </source>
</evidence>
<dbReference type="SMART" id="SM00865">
    <property type="entry name" value="Tubulin_C"/>
    <property type="match status" value="1"/>
</dbReference>
<evidence type="ECO:0000259" key="9">
    <source>
        <dbReference type="SMART" id="SM00865"/>
    </source>
</evidence>
<evidence type="ECO:0000256" key="3">
    <source>
        <dbReference type="ARBA" id="ARBA00023134"/>
    </source>
</evidence>
<evidence type="ECO:0000256" key="2">
    <source>
        <dbReference type="ARBA" id="ARBA00022741"/>
    </source>
</evidence>
<evidence type="ECO:0000256" key="7">
    <source>
        <dbReference type="SAM" id="MobiDB-lite"/>
    </source>
</evidence>
<reference evidence="10 11" key="1">
    <citation type="journal article" date="2020" name="ISME J.">
        <title>Parallel Reductive Genome Evolution in Desulfovibrio Ectosymbionts Independently Acquired by Trichonympha Protists in the Termite Gut.</title>
        <authorList>
            <person name="Takeuchi M."/>
            <person name="Kuwahara H."/>
            <person name="Murakami T."/>
            <person name="Takahashi K."/>
            <person name="Kajitani R."/>
            <person name="Toyoda A."/>
            <person name="Itoh T."/>
            <person name="Ohkuma M."/>
            <person name="Hongoh Y."/>
        </authorList>
    </citation>
    <scope>NUCLEOTIDE SEQUENCE [LARGE SCALE GENOMIC DNA]</scope>
    <source>
        <strain evidence="10">ZnDsv-02</strain>
    </source>
</reference>
<dbReference type="CDD" id="cd02201">
    <property type="entry name" value="FtsZ_type1"/>
    <property type="match status" value="1"/>
</dbReference>
<dbReference type="GO" id="GO:0003924">
    <property type="term" value="F:GTPase activity"/>
    <property type="evidence" value="ECO:0007669"/>
    <property type="project" value="UniProtKB-UniRule"/>
</dbReference>
<feature type="domain" description="Tubulin/FtsZ 2-layer sandwich" evidence="9">
    <location>
        <begin position="212"/>
        <end position="330"/>
    </location>
</feature>
<dbReference type="Pfam" id="PF12327">
    <property type="entry name" value="FtsZ_C"/>
    <property type="match status" value="1"/>
</dbReference>
<feature type="compositionally biased region" description="Basic and acidic residues" evidence="7">
    <location>
        <begin position="390"/>
        <end position="399"/>
    </location>
</feature>
<dbReference type="GO" id="GO:0043093">
    <property type="term" value="P:FtsZ-dependent cytokinesis"/>
    <property type="evidence" value="ECO:0007669"/>
    <property type="project" value="UniProtKB-UniRule"/>
</dbReference>
<dbReference type="FunFam" id="3.40.50.1440:FF:000001">
    <property type="entry name" value="Cell division protein FtsZ"/>
    <property type="match status" value="1"/>
</dbReference>
<dbReference type="GO" id="GO:0051258">
    <property type="term" value="P:protein polymerization"/>
    <property type="evidence" value="ECO:0007669"/>
    <property type="project" value="UniProtKB-UniRule"/>
</dbReference>
<dbReference type="GO" id="GO:0005737">
    <property type="term" value="C:cytoplasm"/>
    <property type="evidence" value="ECO:0007669"/>
    <property type="project" value="UniProtKB-SubCell"/>
</dbReference>
<dbReference type="HAMAP" id="MF_00909">
    <property type="entry name" value="FtsZ"/>
    <property type="match status" value="1"/>
</dbReference>
<dbReference type="Gene3D" id="3.30.1330.20">
    <property type="entry name" value="Tubulin/FtsZ, C-terminal domain"/>
    <property type="match status" value="1"/>
</dbReference>
<dbReference type="NCBIfam" id="TIGR00065">
    <property type="entry name" value="ftsZ"/>
    <property type="match status" value="1"/>
</dbReference>
<comment type="subunit">
    <text evidence="4">Homodimer. Polymerizes to form a dynamic ring structure in a strictly GTP-dependent manner. Interacts directly with several other division proteins.</text>
</comment>
<keyword evidence="4" id="KW-0963">Cytoplasm</keyword>
<dbReference type="SMART" id="SM00864">
    <property type="entry name" value="Tubulin"/>
    <property type="match status" value="1"/>
</dbReference>
<feature type="domain" description="Tubulin/FtsZ GTPase" evidence="8">
    <location>
        <begin position="18"/>
        <end position="210"/>
    </location>
</feature>
<dbReference type="InterPro" id="IPR037103">
    <property type="entry name" value="Tubulin/FtsZ-like_C"/>
</dbReference>
<dbReference type="EMBL" id="BLLL01000002">
    <property type="protein sequence ID" value="GFH62488.1"/>
    <property type="molecule type" value="Genomic_DNA"/>
</dbReference>
<dbReference type="PRINTS" id="PR00423">
    <property type="entry name" value="CELLDVISFTSZ"/>
</dbReference>
<dbReference type="GO" id="GO:0000917">
    <property type="term" value="P:division septum assembly"/>
    <property type="evidence" value="ECO:0007669"/>
    <property type="project" value="UniProtKB-KW"/>
</dbReference>
<dbReference type="InterPro" id="IPR000158">
    <property type="entry name" value="Cell_div_FtsZ"/>
</dbReference>
<organism evidence="10 11">
    <name type="scientific">Candidatus Desulfovibrio kirbyi</name>
    <dbReference type="NCBI Taxonomy" id="2696086"/>
    <lineage>
        <taxon>Bacteria</taxon>
        <taxon>Pseudomonadati</taxon>
        <taxon>Thermodesulfobacteriota</taxon>
        <taxon>Desulfovibrionia</taxon>
        <taxon>Desulfovibrionales</taxon>
        <taxon>Desulfovibrionaceae</taxon>
        <taxon>Desulfovibrio</taxon>
    </lineage>
</organism>
<keyword evidence="4 6" id="KW-0131">Cell cycle</keyword>
<name>A0A6L2R4G1_9BACT</name>
<proteinExistence type="inferred from homology"/>
<feature type="binding site" evidence="4">
    <location>
        <position position="192"/>
    </location>
    <ligand>
        <name>GTP</name>
        <dbReference type="ChEBI" id="CHEBI:37565"/>
    </ligand>
</feature>
<feature type="binding site" evidence="4">
    <location>
        <position position="144"/>
    </location>
    <ligand>
        <name>GTP</name>
        <dbReference type="ChEBI" id="CHEBI:37565"/>
    </ligand>
</feature>
<feature type="binding site" evidence="4">
    <location>
        <begin position="113"/>
        <end position="115"/>
    </location>
    <ligand>
        <name>GTP</name>
        <dbReference type="ChEBI" id="CHEBI:37565"/>
    </ligand>
</feature>
<dbReference type="InterPro" id="IPR018316">
    <property type="entry name" value="Tubulin/FtsZ_2-layer-sand-dom"/>
</dbReference>
<dbReference type="Pfam" id="PF00091">
    <property type="entry name" value="Tubulin"/>
    <property type="match status" value="1"/>
</dbReference>
<protein>
    <recommendedName>
        <fullName evidence="4 5">Cell division protein FtsZ</fullName>
    </recommendedName>
</protein>
<dbReference type="PROSITE" id="PS01134">
    <property type="entry name" value="FTSZ_1"/>
    <property type="match status" value="1"/>
</dbReference>
<evidence type="ECO:0000256" key="5">
    <source>
        <dbReference type="NCBIfam" id="TIGR00065"/>
    </source>
</evidence>
<comment type="similarity">
    <text evidence="1 4 6">Belongs to the FtsZ family.</text>
</comment>
<dbReference type="PROSITE" id="PS01135">
    <property type="entry name" value="FTSZ_2"/>
    <property type="match status" value="1"/>
</dbReference>
<dbReference type="InterPro" id="IPR024757">
    <property type="entry name" value="FtsZ_C"/>
</dbReference>
<dbReference type="InterPro" id="IPR045061">
    <property type="entry name" value="FtsZ/CetZ"/>
</dbReference>
<feature type="region of interest" description="Disordered" evidence="7">
    <location>
        <begin position="343"/>
        <end position="422"/>
    </location>
</feature>
<dbReference type="GO" id="GO:0032153">
    <property type="term" value="C:cell division site"/>
    <property type="evidence" value="ECO:0007669"/>
    <property type="project" value="UniProtKB-UniRule"/>
</dbReference>
<comment type="function">
    <text evidence="4 6">Essential cell division protein that forms a contractile ring structure (Z ring) at the future cell division site. The regulation of the ring assembly controls the timing and the location of cell division. One of the functions of the FtsZ ring is to recruit other cell division proteins to the septum to produce a new cell wall between the dividing cells. Binds GTP and shows GTPase activity.</text>
</comment>
<evidence type="ECO:0000256" key="6">
    <source>
        <dbReference type="RuleBase" id="RU000631"/>
    </source>
</evidence>
<keyword evidence="3 4" id="KW-0342">GTP-binding</keyword>
<keyword evidence="4 6" id="KW-0132">Cell division</keyword>
<dbReference type="SUPFAM" id="SSF52490">
    <property type="entry name" value="Tubulin nucleotide-binding domain-like"/>
    <property type="match status" value="1"/>
</dbReference>
<dbReference type="InterPro" id="IPR036525">
    <property type="entry name" value="Tubulin/FtsZ_GTPase_sf"/>
</dbReference>
<dbReference type="PANTHER" id="PTHR30314:SF3">
    <property type="entry name" value="MITOCHONDRIAL DIVISION PROTEIN FSZA"/>
    <property type="match status" value="1"/>
</dbReference>
<dbReference type="PANTHER" id="PTHR30314">
    <property type="entry name" value="CELL DIVISION PROTEIN FTSZ-RELATED"/>
    <property type="match status" value="1"/>
</dbReference>